<dbReference type="NCBIfam" id="NF041452">
    <property type="entry name" value="DDP3"/>
    <property type="match status" value="1"/>
</dbReference>
<keyword evidence="4" id="KW-1185">Reference proteome</keyword>
<protein>
    <recommendedName>
        <fullName evidence="5">DUF2726 domain-containing protein</fullName>
    </recommendedName>
</protein>
<organism evidence="2 3">
    <name type="scientific">Xenorhabdus mauleonii</name>
    <dbReference type="NCBI Taxonomy" id="351675"/>
    <lineage>
        <taxon>Bacteria</taxon>
        <taxon>Pseudomonadati</taxon>
        <taxon>Pseudomonadota</taxon>
        <taxon>Gammaproteobacteria</taxon>
        <taxon>Enterobacterales</taxon>
        <taxon>Morganellaceae</taxon>
        <taxon>Xenorhabdus</taxon>
    </lineage>
</organism>
<evidence type="ECO:0000313" key="1">
    <source>
        <dbReference type="EMBL" id="PHM36520.1"/>
    </source>
</evidence>
<dbReference type="EMBL" id="NITY01000027">
    <property type="protein sequence ID" value="PHM36520.1"/>
    <property type="molecule type" value="Genomic_DNA"/>
</dbReference>
<proteinExistence type="predicted"/>
<evidence type="ECO:0000313" key="4">
    <source>
        <dbReference type="Proteomes" id="UP000224607"/>
    </source>
</evidence>
<dbReference type="STRING" id="351675.SAMN05421680_1333"/>
<reference evidence="2" key="1">
    <citation type="submission" date="2016-10" db="EMBL/GenBank/DDBJ databases">
        <authorList>
            <person name="de Groot N.N."/>
        </authorList>
    </citation>
    <scope>NUCLEOTIDE SEQUENCE [LARGE SCALE GENOMIC DNA]</scope>
    <source>
        <strain evidence="2">DSM 17908</strain>
    </source>
</reference>
<evidence type="ECO:0000313" key="2">
    <source>
        <dbReference type="EMBL" id="SFK16120.1"/>
    </source>
</evidence>
<dbReference type="Proteomes" id="UP000224607">
    <property type="component" value="Unassembled WGS sequence"/>
</dbReference>
<accession>A0A1I3X9D7</accession>
<evidence type="ECO:0008006" key="5">
    <source>
        <dbReference type="Google" id="ProtNLM"/>
    </source>
</evidence>
<name>A0A1I3X9D7_9GAMM</name>
<dbReference type="AlphaFoldDB" id="A0A1I3X9D7"/>
<evidence type="ECO:0000313" key="3">
    <source>
        <dbReference type="Proteomes" id="UP000198919"/>
    </source>
</evidence>
<dbReference type="InterPro" id="IPR048237">
    <property type="entry name" value="DDP3-like"/>
</dbReference>
<dbReference type="Proteomes" id="UP000198919">
    <property type="component" value="Unassembled WGS sequence"/>
</dbReference>
<reference evidence="1 4" key="3">
    <citation type="journal article" date="2017" name="Nat. Microbiol.">
        <title>Natural product diversity associated with the nematode symbionts Photorhabdus and Xenorhabdus.</title>
        <authorList>
            <person name="Tobias N.J."/>
            <person name="Wolff H."/>
            <person name="Djahanschiri B."/>
            <person name="Grundmann F."/>
            <person name="Kronenwerth M."/>
            <person name="Shi Y.M."/>
            <person name="Simonyi S."/>
            <person name="Grun P."/>
            <person name="Shapiro-Ilan D."/>
            <person name="Pidot S.J."/>
            <person name="Stinear T.P."/>
            <person name="Ebersberger I."/>
            <person name="Bode H.B."/>
        </authorList>
    </citation>
    <scope>NUCLEOTIDE SEQUENCE [LARGE SCALE GENOMIC DNA]</scope>
    <source>
        <strain evidence="1 4">DSM 17908</strain>
    </source>
</reference>
<dbReference type="GeneID" id="6166483"/>
<gene>
    <name evidence="2" type="ORF">SAMN05421680_1333</name>
    <name evidence="1" type="ORF">Xmau_04189</name>
</gene>
<dbReference type="RefSeq" id="WP_012368898.1">
    <property type="nucleotide sequence ID" value="NZ_CAWNQB010000020.1"/>
</dbReference>
<reference evidence="3" key="2">
    <citation type="submission" date="2016-10" db="EMBL/GenBank/DDBJ databases">
        <authorList>
            <person name="Varghese N."/>
            <person name="Submissions S."/>
        </authorList>
    </citation>
    <scope>NUCLEOTIDE SEQUENCE [LARGE SCALE GENOMIC DNA]</scope>
    <source>
        <strain evidence="3">DSM 17908</strain>
    </source>
</reference>
<dbReference type="EMBL" id="FORG01000033">
    <property type="protein sequence ID" value="SFK16120.1"/>
    <property type="molecule type" value="Genomic_DNA"/>
</dbReference>
<sequence>MYKKIEFLNKNQIETVNIIRSEVQDRYWILNKIRLSEFLYSVKEYGTPEFYDDFKRINQITLPCVIFDTHENTLTAAIFFESEPAAEEVLKGAGVTYIMINQTKDALTHPELLRFYRE</sequence>